<dbReference type="OrthoDB" id="5141003at2"/>
<comment type="caution">
    <text evidence="1">The sequence shown here is derived from an EMBL/GenBank/DDBJ whole genome shotgun (WGS) entry which is preliminary data.</text>
</comment>
<evidence type="ECO:0008006" key="3">
    <source>
        <dbReference type="Google" id="ProtNLM"/>
    </source>
</evidence>
<evidence type="ECO:0000313" key="1">
    <source>
        <dbReference type="EMBL" id="PQA86433.1"/>
    </source>
</evidence>
<dbReference type="RefSeq" id="WP_104831645.1">
    <property type="nucleotide sequence ID" value="NZ_PJCH01000015.1"/>
</dbReference>
<organism evidence="1 2">
    <name type="scientific">Hyphococcus luteus</name>
    <dbReference type="NCBI Taxonomy" id="2058213"/>
    <lineage>
        <taxon>Bacteria</taxon>
        <taxon>Pseudomonadati</taxon>
        <taxon>Pseudomonadota</taxon>
        <taxon>Alphaproteobacteria</taxon>
        <taxon>Parvularculales</taxon>
        <taxon>Parvularculaceae</taxon>
        <taxon>Hyphococcus</taxon>
    </lineage>
</organism>
<reference evidence="1 2" key="1">
    <citation type="submission" date="2017-12" db="EMBL/GenBank/DDBJ databases">
        <authorList>
            <person name="Hurst M.R.H."/>
        </authorList>
    </citation>
    <scope>NUCLEOTIDE SEQUENCE [LARGE SCALE GENOMIC DNA]</scope>
    <source>
        <strain evidence="1 2">SY-3-19</strain>
    </source>
</reference>
<evidence type="ECO:0000313" key="2">
    <source>
        <dbReference type="Proteomes" id="UP000239504"/>
    </source>
</evidence>
<protein>
    <recommendedName>
        <fullName evidence="3">Alpha/beta hydrolase</fullName>
    </recommendedName>
</protein>
<dbReference type="EMBL" id="PJCH01000015">
    <property type="protein sequence ID" value="PQA86433.1"/>
    <property type="molecule type" value="Genomic_DNA"/>
</dbReference>
<accession>A0A2S7K1Q4</accession>
<dbReference type="Proteomes" id="UP000239504">
    <property type="component" value="Unassembled WGS sequence"/>
</dbReference>
<gene>
    <name evidence="1" type="ORF">CW354_19070</name>
</gene>
<dbReference type="AlphaFoldDB" id="A0A2S7K1Q4"/>
<keyword evidence="2" id="KW-1185">Reference proteome</keyword>
<name>A0A2S7K1Q4_9PROT</name>
<proteinExistence type="predicted"/>
<sequence>MITDVLVSGLLLGLFVLTLTAALSPLETLSWWAGWTEDELGDEAGPAADAPDRHTHYIVYLSGVASISGKFLLPREKAFIRKLQKRFPDAVIVSDVFPYSPSGQPLLASPRLFEQLWRRVQFLRMHGRAKFLYRLINFRNIFQVMVSADHRYGPIFNQGAANVIETALLKNDYARGAGAPITVIAYSGAAQVAVGAAPFLAARLGAPVDVISVGGVLASDPGLKYVRKLHHIVGSLDNVERFGALMFPDRWTAAAYSDWNAARREGRIDIHPLDGMTHTGINGYFGRLHKKGAPSNTERTLDEIASLIDDDGGVKQFA</sequence>